<dbReference type="Gene3D" id="1.10.860.10">
    <property type="entry name" value="DNAb Helicase, Chain A"/>
    <property type="match status" value="1"/>
</dbReference>
<dbReference type="Proteomes" id="UP000234253">
    <property type="component" value="Unassembled WGS sequence"/>
</dbReference>
<dbReference type="PROSITE" id="PS50880">
    <property type="entry name" value="TOPRIM"/>
    <property type="match status" value="1"/>
</dbReference>
<dbReference type="PANTHER" id="PTHR30313:SF2">
    <property type="entry name" value="DNA PRIMASE"/>
    <property type="match status" value="1"/>
</dbReference>
<dbReference type="GO" id="GO:0016779">
    <property type="term" value="F:nucleotidyltransferase activity"/>
    <property type="evidence" value="ECO:0007669"/>
    <property type="project" value="InterPro"/>
</dbReference>
<dbReference type="AlphaFoldDB" id="A0A2N4XXN7"/>
<feature type="domain" description="Toprim" evidence="2">
    <location>
        <begin position="1"/>
        <end position="71"/>
    </location>
</feature>
<sequence>MVTLTQFGIDYAVASLGTTTTTEHIQLLYRTTHQVICCYDGDRAGQEAAWRTLEKALPYLIDGRELRFMFLSEGEDPDTLVRKIGKKAFEQCIEQAQPLSQFLFETLMQQVDLSHLDGRAKLSALALPLIRKIPGSILRMFLRQQLGQKLGLIDDSQLDKLLPPTQNQKVMQQTYIWLQPRIKCTTMRILTGLLIQNPWLSALVPIIKGLEQAKQPGVTLFIHLVKICQRQPWLTTGQLLELNRNNKFYLQLETLVTWNHMIIEDMIEKTFVDALTSLYNSILEQRQEALIALDRTHGLTTKERKELWSLNQALAKKKSIK</sequence>
<dbReference type="GO" id="GO:0006269">
    <property type="term" value="P:DNA replication, synthesis of primer"/>
    <property type="evidence" value="ECO:0007669"/>
    <property type="project" value="UniProtKB-KW"/>
</dbReference>
<dbReference type="GO" id="GO:1990077">
    <property type="term" value="C:primosome complex"/>
    <property type="evidence" value="ECO:0007669"/>
    <property type="project" value="UniProtKB-KW"/>
</dbReference>
<dbReference type="InterPro" id="IPR006171">
    <property type="entry name" value="TOPRIM_dom"/>
</dbReference>
<dbReference type="InterPro" id="IPR034151">
    <property type="entry name" value="TOPRIM_DnaG_bac"/>
</dbReference>
<keyword evidence="1" id="KW-0639">Primosome</keyword>
<dbReference type="Gene3D" id="1.20.50.20">
    <property type="entry name" value="DnaG, RNA polymerase domain, helical bundle"/>
    <property type="match status" value="1"/>
</dbReference>
<evidence type="ECO:0000313" key="4">
    <source>
        <dbReference type="Proteomes" id="UP000234253"/>
    </source>
</evidence>
<evidence type="ECO:0000313" key="3">
    <source>
        <dbReference type="EMBL" id="PLK59327.1"/>
    </source>
</evidence>
<proteinExistence type="predicted"/>
<dbReference type="InterPro" id="IPR016136">
    <property type="entry name" value="DNA_helicase_N/primase_C"/>
</dbReference>
<comment type="caution">
    <text evidence="3">The sequence shown here is derived from an EMBL/GenBank/DDBJ whole genome shotgun (WGS) entry which is preliminary data.</text>
</comment>
<dbReference type="FunFam" id="3.40.1360.10:FF:000002">
    <property type="entry name" value="DNA primase"/>
    <property type="match status" value="1"/>
</dbReference>
<protein>
    <recommendedName>
        <fullName evidence="2">Toprim domain-containing protein</fullName>
    </recommendedName>
</protein>
<gene>
    <name evidence="3" type="ORF">CEX73_00300</name>
</gene>
<dbReference type="InterPro" id="IPR019475">
    <property type="entry name" value="DNA_primase_DnaB-bd"/>
</dbReference>
<dbReference type="SMART" id="SM00493">
    <property type="entry name" value="TOPRIM"/>
    <property type="match status" value="1"/>
</dbReference>
<dbReference type="InterPro" id="IPR050219">
    <property type="entry name" value="DnaG_primase"/>
</dbReference>
<organism evidence="3 4">
    <name type="scientific">Candidatus Palibaumannia cicadellinicola</name>
    <dbReference type="NCBI Taxonomy" id="186490"/>
    <lineage>
        <taxon>Bacteria</taxon>
        <taxon>Pseudomonadati</taxon>
        <taxon>Pseudomonadota</taxon>
        <taxon>Gammaproteobacteria</taxon>
        <taxon>Candidatus Palibaumannia</taxon>
    </lineage>
</organism>
<dbReference type="Gene3D" id="3.40.1360.10">
    <property type="match status" value="1"/>
</dbReference>
<evidence type="ECO:0000256" key="1">
    <source>
        <dbReference type="ARBA" id="ARBA00022515"/>
    </source>
</evidence>
<dbReference type="SUPFAM" id="SSF117023">
    <property type="entry name" value="DNA primase DnaG, C-terminal domain"/>
    <property type="match status" value="1"/>
</dbReference>
<dbReference type="PANTHER" id="PTHR30313">
    <property type="entry name" value="DNA PRIMASE"/>
    <property type="match status" value="1"/>
</dbReference>
<dbReference type="SMART" id="SM00766">
    <property type="entry name" value="DnaG_DnaB_bind"/>
    <property type="match status" value="1"/>
</dbReference>
<dbReference type="CDD" id="cd03364">
    <property type="entry name" value="TOPRIM_DnaG_primases"/>
    <property type="match status" value="1"/>
</dbReference>
<accession>A0A2N4XXN7</accession>
<dbReference type="Pfam" id="PF13155">
    <property type="entry name" value="Toprim_2"/>
    <property type="match status" value="1"/>
</dbReference>
<name>A0A2N4XXN7_9GAMM</name>
<evidence type="ECO:0000259" key="2">
    <source>
        <dbReference type="PROSITE" id="PS50880"/>
    </source>
</evidence>
<dbReference type="OrthoDB" id="9803773at2"/>
<dbReference type="Pfam" id="PF10410">
    <property type="entry name" value="DnaB_bind"/>
    <property type="match status" value="1"/>
</dbReference>
<dbReference type="SUPFAM" id="SSF56731">
    <property type="entry name" value="DNA primase core"/>
    <property type="match status" value="1"/>
</dbReference>
<dbReference type="EMBL" id="NJPO01000013">
    <property type="protein sequence ID" value="PLK59327.1"/>
    <property type="molecule type" value="Genomic_DNA"/>
</dbReference>
<dbReference type="GO" id="GO:0005737">
    <property type="term" value="C:cytoplasm"/>
    <property type="evidence" value="ECO:0007669"/>
    <property type="project" value="TreeGrafter"/>
</dbReference>
<reference evidence="3 4" key="1">
    <citation type="submission" date="2017-06" db="EMBL/GenBank/DDBJ databases">
        <title>Metabolic interaction between xylem feeders and their symbionts.</title>
        <authorList>
            <person name="Chouaia B."/>
        </authorList>
    </citation>
    <scope>NUCLEOTIDE SEQUENCE [LARGE SCALE GENOMIC DNA]</scope>
    <source>
        <strain evidence="3 4">Gra</strain>
    </source>
</reference>
<dbReference type="Pfam" id="PF08278">
    <property type="entry name" value="DnaG_DnaB_bind"/>
    <property type="match status" value="1"/>
</dbReference>
<dbReference type="InterPro" id="IPR013173">
    <property type="entry name" value="DNA_primase_DnaG_DnaB-bd_dom"/>
</dbReference>